<comment type="function">
    <text evidence="3">Required for maturation of urease via the functional incorporation of the urease nickel metallocenter.</text>
</comment>
<reference evidence="5 6" key="1">
    <citation type="submission" date="2018-07" db="EMBL/GenBank/DDBJ databases">
        <title>Genomic Encyclopedia of Type Strains, Phase IV (KMG-IV): sequencing the most valuable type-strain genomes for metagenomic binning, comparative biology and taxonomic classification.</title>
        <authorList>
            <person name="Goeker M."/>
        </authorList>
    </citation>
    <scope>NUCLEOTIDE SEQUENCE [LARGE SCALE GENOMIC DNA]</scope>
    <source>
        <strain evidence="5 6">DSM 100911</strain>
    </source>
</reference>
<dbReference type="PANTHER" id="PTHR33643:SF1">
    <property type="entry name" value="UREASE ACCESSORY PROTEIN D"/>
    <property type="match status" value="1"/>
</dbReference>
<comment type="caution">
    <text evidence="5">The sequence shown here is derived from an EMBL/GenBank/DDBJ whole genome shotgun (WGS) entry which is preliminary data.</text>
</comment>
<dbReference type="EMBL" id="QPJU01000002">
    <property type="protein sequence ID" value="RCX11019.1"/>
    <property type="molecule type" value="Genomic_DNA"/>
</dbReference>
<dbReference type="OrthoDB" id="9798842at2"/>
<feature type="region of interest" description="Disordered" evidence="4">
    <location>
        <begin position="151"/>
        <end position="179"/>
    </location>
</feature>
<dbReference type="Proteomes" id="UP000252174">
    <property type="component" value="Unassembled WGS sequence"/>
</dbReference>
<dbReference type="Pfam" id="PF01774">
    <property type="entry name" value="UreD"/>
    <property type="match status" value="1"/>
</dbReference>
<comment type="subcellular location">
    <subcellularLocation>
        <location evidence="3">Cytoplasm</location>
    </subcellularLocation>
</comment>
<keyword evidence="2 3" id="KW-0143">Chaperone</keyword>
<evidence type="ECO:0000256" key="4">
    <source>
        <dbReference type="SAM" id="MobiDB-lite"/>
    </source>
</evidence>
<dbReference type="InterPro" id="IPR002669">
    <property type="entry name" value="UreD"/>
</dbReference>
<dbReference type="GO" id="GO:0005737">
    <property type="term" value="C:cytoplasm"/>
    <property type="evidence" value="ECO:0007669"/>
    <property type="project" value="UniProtKB-SubCell"/>
</dbReference>
<evidence type="ECO:0000256" key="1">
    <source>
        <dbReference type="ARBA" id="ARBA00007177"/>
    </source>
</evidence>
<dbReference type="HAMAP" id="MF_01384">
    <property type="entry name" value="UreD"/>
    <property type="match status" value="1"/>
</dbReference>
<dbReference type="GO" id="GO:0016151">
    <property type="term" value="F:nickel cation binding"/>
    <property type="evidence" value="ECO:0007669"/>
    <property type="project" value="UniProtKB-UniRule"/>
</dbReference>
<comment type="similarity">
    <text evidence="1 3">Belongs to the UreD family.</text>
</comment>
<comment type="subunit">
    <text evidence="3">UreD, UreF and UreG form a complex that acts as a GTP-hydrolysis-dependent molecular chaperone, activating the urease apoprotein by helping to assemble the nickel containing metallocenter of UreC. The UreE protein probably delivers the nickel.</text>
</comment>
<evidence type="ECO:0000313" key="5">
    <source>
        <dbReference type="EMBL" id="RCX11019.1"/>
    </source>
</evidence>
<organism evidence="5 6">
    <name type="scientific">Extensimonas vulgaris</name>
    <dbReference type="NCBI Taxonomy" id="1031594"/>
    <lineage>
        <taxon>Bacteria</taxon>
        <taxon>Pseudomonadati</taxon>
        <taxon>Pseudomonadota</taxon>
        <taxon>Betaproteobacteria</taxon>
        <taxon>Burkholderiales</taxon>
        <taxon>Comamonadaceae</taxon>
        <taxon>Extensimonas</taxon>
    </lineage>
</organism>
<evidence type="ECO:0000256" key="2">
    <source>
        <dbReference type="ARBA" id="ARBA00023186"/>
    </source>
</evidence>
<evidence type="ECO:0000256" key="3">
    <source>
        <dbReference type="HAMAP-Rule" id="MF_01384"/>
    </source>
</evidence>
<protein>
    <recommendedName>
        <fullName evidence="3">Urease accessory protein UreD</fullName>
    </recommendedName>
</protein>
<dbReference type="RefSeq" id="WP_114482577.1">
    <property type="nucleotide sequence ID" value="NZ_QPJU01000002.1"/>
</dbReference>
<proteinExistence type="inferred from homology"/>
<keyword evidence="6" id="KW-1185">Reference proteome</keyword>
<accession>A0A369ANR9</accession>
<gene>
    <name evidence="3" type="primary">ureD</name>
    <name evidence="5" type="ORF">DFR45_102421</name>
</gene>
<keyword evidence="3" id="KW-0996">Nickel insertion</keyword>
<sequence length="305" mass="31963">MTWHAQLDLAYTLQAQRTVARYAHQGPLRILQSLYPEGADICHNVLVHPPGGLVGGDTLQVTVDAASGTHALLTTPGATRFYRSAGAPARQVTQLRLHAGARLEWLPLETLCYPGCEAENHLCLTLEPGAQCLGWDVTALGWMPDPAHAPHALPDGASGAAADAAADATSGAAPSPPAAAGRLRQHLEIPGVWLERGVLDAADQRLLHSPLGLAGHGCLASVFFASGTPLTLAQREAALDAARAVIAPHPLAATAGATSPHPQLLLARLLAPQVEPAVALARALRAAWRAHFWQRPATAPRVWAL</sequence>
<dbReference type="AlphaFoldDB" id="A0A369ANR9"/>
<dbReference type="PANTHER" id="PTHR33643">
    <property type="entry name" value="UREASE ACCESSORY PROTEIN D"/>
    <property type="match status" value="1"/>
</dbReference>
<evidence type="ECO:0000313" key="6">
    <source>
        <dbReference type="Proteomes" id="UP000252174"/>
    </source>
</evidence>
<keyword evidence="3" id="KW-0963">Cytoplasm</keyword>
<name>A0A369ANR9_9BURK</name>